<name>A0ABN8LUS9_9CNID</name>
<feature type="compositionally biased region" description="Basic and acidic residues" evidence="1">
    <location>
        <begin position="346"/>
        <end position="357"/>
    </location>
</feature>
<gene>
    <name evidence="2" type="ORF">PEVE_00009604</name>
</gene>
<protein>
    <submittedName>
        <fullName evidence="2">Uncharacterized protein</fullName>
    </submittedName>
</protein>
<keyword evidence="3" id="KW-1185">Reference proteome</keyword>
<dbReference type="InterPro" id="IPR008551">
    <property type="entry name" value="TANGO2"/>
</dbReference>
<feature type="region of interest" description="Disordered" evidence="1">
    <location>
        <begin position="316"/>
        <end position="357"/>
    </location>
</feature>
<comment type="caution">
    <text evidence="2">The sequence shown here is derived from an EMBL/GenBank/DDBJ whole genome shotgun (WGS) entry which is preliminary data.</text>
</comment>
<evidence type="ECO:0000313" key="2">
    <source>
        <dbReference type="EMBL" id="CAH3021040.1"/>
    </source>
</evidence>
<organism evidence="2 3">
    <name type="scientific">Porites evermanni</name>
    <dbReference type="NCBI Taxonomy" id="104178"/>
    <lineage>
        <taxon>Eukaryota</taxon>
        <taxon>Metazoa</taxon>
        <taxon>Cnidaria</taxon>
        <taxon>Anthozoa</taxon>
        <taxon>Hexacorallia</taxon>
        <taxon>Scleractinia</taxon>
        <taxon>Fungiina</taxon>
        <taxon>Poritidae</taxon>
        <taxon>Porites</taxon>
    </lineage>
</organism>
<feature type="compositionally biased region" description="Basic and acidic residues" evidence="1">
    <location>
        <begin position="318"/>
        <end position="327"/>
    </location>
</feature>
<reference evidence="2 3" key="1">
    <citation type="submission" date="2022-05" db="EMBL/GenBank/DDBJ databases">
        <authorList>
            <consortium name="Genoscope - CEA"/>
            <person name="William W."/>
        </authorList>
    </citation>
    <scope>NUCLEOTIDE SEQUENCE [LARGE SCALE GENOMIC DNA]</scope>
</reference>
<dbReference type="Proteomes" id="UP001159427">
    <property type="component" value="Unassembled WGS sequence"/>
</dbReference>
<accession>A0ABN8LUS9</accession>
<dbReference type="Pfam" id="PF05742">
    <property type="entry name" value="TANGO2"/>
    <property type="match status" value="1"/>
</dbReference>
<dbReference type="PANTHER" id="PTHR17985">
    <property type="entry name" value="SER/THR-RICH PROTEIN T10 IN DGCR REGION"/>
    <property type="match status" value="1"/>
</dbReference>
<dbReference type="EMBL" id="CALNXI010000167">
    <property type="protein sequence ID" value="CAH3021040.1"/>
    <property type="molecule type" value="Genomic_DNA"/>
</dbReference>
<sequence>MCIIFLYFCDNPTPDGYRLIIASNRDEFYSRPTAFAKFWSKNPSVIAGMDLEAGREGGTWLGMTKDGKFAAITNYRQAPKFTDPNATGRGHLVPDFLEGDGNVRKYLENVSSNADRYNGFNLLAGMLSKGGDSKVGWYCNVEEKAVKMLSPGIHVLSNKVLNCSWPKMVYGRKRFADILGQVYTKQELIDKLIGLLTVRDRSFTCGDDTSFIGPQDEGCNMNMVNACRAIFVNCKEIKYGTRTNTVVLVDAVGHVTYVERSMEDGATDPDKAEWRLATHEFDIQEKNDCTGTGFLLDTTAKENIPKKLVENITNSKAAARDDQEHFRKAAKKRPLTNGCSRSAMEPADKVTMQEKKE</sequence>
<evidence type="ECO:0000313" key="3">
    <source>
        <dbReference type="Proteomes" id="UP001159427"/>
    </source>
</evidence>
<evidence type="ECO:0000256" key="1">
    <source>
        <dbReference type="SAM" id="MobiDB-lite"/>
    </source>
</evidence>
<proteinExistence type="predicted"/>
<dbReference type="PANTHER" id="PTHR17985:SF8">
    <property type="entry name" value="TRANSPORT AND GOLGI ORGANIZATION PROTEIN 2 HOMOLOG"/>
    <property type="match status" value="1"/>
</dbReference>